<gene>
    <name evidence="1" type="ORF">BW732_05155</name>
</gene>
<name>A0A1Q2D5N2_9ENTE</name>
<evidence type="ECO:0000313" key="2">
    <source>
        <dbReference type="Proteomes" id="UP000188246"/>
    </source>
</evidence>
<dbReference type="KEGG" id="vpi:BW732_05155"/>
<dbReference type="InterPro" id="IPR047665">
    <property type="entry name" value="ComGG_streptococcus-type"/>
</dbReference>
<dbReference type="AlphaFoldDB" id="A0A1Q2D5N2"/>
<protein>
    <submittedName>
        <fullName evidence="1">Uncharacterized protein</fullName>
    </submittedName>
</protein>
<accession>A0A1Q2D5N2</accession>
<dbReference type="STRING" id="633807.BW732_05155"/>
<sequence>MKNNQGGIFLSLLVLLTMISTMYLFVIEDSQARQSFYLEEKNYYTALIIENMAITKINEMTVVQNTELVYNVGKVHIKARNKDKKVQITTVLNNDFKLTREIKINSQE</sequence>
<dbReference type="Proteomes" id="UP000188246">
    <property type="component" value="Chromosome"/>
</dbReference>
<evidence type="ECO:0000313" key="1">
    <source>
        <dbReference type="EMBL" id="AQP53684.1"/>
    </source>
</evidence>
<dbReference type="NCBIfam" id="NF041014">
    <property type="entry name" value="pilin_ComGG_2"/>
    <property type="match status" value="1"/>
</dbReference>
<reference evidence="1 2" key="1">
    <citation type="journal article" date="2010" name="Int. J. Syst. Evol. Microbiol.">
        <title>Vagococcus penaei sp. nov., isolated from spoilage microbiota of cooked shrimp (Penaeus vannamei).</title>
        <authorList>
            <person name="Jaffres E."/>
            <person name="Prevost H."/>
            <person name="Rossero A."/>
            <person name="Joffraud J.J."/>
            <person name="Dousset X."/>
        </authorList>
    </citation>
    <scope>NUCLEOTIDE SEQUENCE [LARGE SCALE GENOMIC DNA]</scope>
    <source>
        <strain evidence="1 2">CD276</strain>
    </source>
</reference>
<keyword evidence="2" id="KW-1185">Reference proteome</keyword>
<dbReference type="RefSeq" id="WP_077275771.1">
    <property type="nucleotide sequence ID" value="NZ_CP019609.1"/>
</dbReference>
<proteinExistence type="predicted"/>
<organism evidence="1 2">
    <name type="scientific">Vagococcus penaei</name>
    <dbReference type="NCBI Taxonomy" id="633807"/>
    <lineage>
        <taxon>Bacteria</taxon>
        <taxon>Bacillati</taxon>
        <taxon>Bacillota</taxon>
        <taxon>Bacilli</taxon>
        <taxon>Lactobacillales</taxon>
        <taxon>Enterococcaceae</taxon>
        <taxon>Vagococcus</taxon>
    </lineage>
</organism>
<dbReference type="EMBL" id="CP019609">
    <property type="protein sequence ID" value="AQP53684.1"/>
    <property type="molecule type" value="Genomic_DNA"/>
</dbReference>